<feature type="region of interest" description="Disordered" evidence="1">
    <location>
        <begin position="13"/>
        <end position="234"/>
    </location>
</feature>
<dbReference type="Proteomes" id="UP000614601">
    <property type="component" value="Unassembled WGS sequence"/>
</dbReference>
<organism evidence="2 3">
    <name type="scientific">Bursaphelenchus okinawaensis</name>
    <dbReference type="NCBI Taxonomy" id="465554"/>
    <lineage>
        <taxon>Eukaryota</taxon>
        <taxon>Metazoa</taxon>
        <taxon>Ecdysozoa</taxon>
        <taxon>Nematoda</taxon>
        <taxon>Chromadorea</taxon>
        <taxon>Rhabditida</taxon>
        <taxon>Tylenchina</taxon>
        <taxon>Tylenchomorpha</taxon>
        <taxon>Aphelenchoidea</taxon>
        <taxon>Aphelenchoididae</taxon>
        <taxon>Bursaphelenchus</taxon>
    </lineage>
</organism>
<feature type="compositionally biased region" description="Basic and acidic residues" evidence="1">
    <location>
        <begin position="167"/>
        <end position="178"/>
    </location>
</feature>
<feature type="compositionally biased region" description="Basic and acidic residues" evidence="1">
    <location>
        <begin position="212"/>
        <end position="232"/>
    </location>
</feature>
<dbReference type="SUPFAM" id="SSF53254">
    <property type="entry name" value="Phosphoglycerate mutase-like"/>
    <property type="match status" value="1"/>
</dbReference>
<sequence length="530" mass="58087">MPVKFNFELKWGDAARKKADDEKKKAEEAKKAAAKGLPAANVGNQDSSSSSSDGEDGASKKLLPVPANALNKDALKPAEFEKPSKIQDASKILSQAPGQKTGSPAQKPESPAQKPESPAQKPESPAQKPESPAQKPESPAQKDDAVSPAAEKKIEEYKKPPTPAAPKPDEDVNEDQQKKMANTKSKRQTRAKSAASTASVKQKKPSVGTAEKIVKDTNIESSGVDDKEKDEINGAAEDEDYAELREEIEKFFFFDYNPVIKDATSTVLFMTPGENVKSIFPSWHVLSNKYGVYHKYNANMPDSVPSRRLGLKCFKYDPPLTKGGASEAYRMAISMKRSRQAVTKIYSAPALACVETGSIIAKVLIDGGVNIEHGLDNLTTVDGHERFVYMSIRDFEKANYRVNPLYKSCQSPTYRVTTPITDEVLATRNQNTIDAIVKENRVDAVIVIAERRVIMNMICKLIGIKGYPVIDEPVIERLLPDTAVVSLKQKIVGSKNYDFTTDGQIVPFTTATFSNYVDVAEIKKYFTGSG</sequence>
<dbReference type="EMBL" id="CAJFDH010000005">
    <property type="protein sequence ID" value="CAD5222843.1"/>
    <property type="molecule type" value="Genomic_DNA"/>
</dbReference>
<proteinExistence type="predicted"/>
<dbReference type="InterPro" id="IPR029033">
    <property type="entry name" value="His_PPase_superfam"/>
</dbReference>
<feature type="compositionally biased region" description="Basic and acidic residues" evidence="1">
    <location>
        <begin position="140"/>
        <end position="159"/>
    </location>
</feature>
<protein>
    <submittedName>
        <fullName evidence="2">Uncharacterized protein</fullName>
    </submittedName>
</protein>
<evidence type="ECO:0000313" key="2">
    <source>
        <dbReference type="EMBL" id="CAD5222843.1"/>
    </source>
</evidence>
<feature type="compositionally biased region" description="Basic and acidic residues" evidence="1">
    <location>
        <begin position="13"/>
        <end position="31"/>
    </location>
</feature>
<evidence type="ECO:0000313" key="3">
    <source>
        <dbReference type="Proteomes" id="UP000614601"/>
    </source>
</evidence>
<dbReference type="Proteomes" id="UP000783686">
    <property type="component" value="Unassembled WGS sequence"/>
</dbReference>
<comment type="caution">
    <text evidence="2">The sequence shown here is derived from an EMBL/GenBank/DDBJ whole genome shotgun (WGS) entry which is preliminary data.</text>
</comment>
<dbReference type="EMBL" id="CAJFCW020000005">
    <property type="protein sequence ID" value="CAG9116894.1"/>
    <property type="molecule type" value="Genomic_DNA"/>
</dbReference>
<feature type="compositionally biased region" description="Basic and acidic residues" evidence="1">
    <location>
        <begin position="73"/>
        <end position="85"/>
    </location>
</feature>
<evidence type="ECO:0000256" key="1">
    <source>
        <dbReference type="SAM" id="MobiDB-lite"/>
    </source>
</evidence>
<dbReference type="GO" id="GO:0016791">
    <property type="term" value="F:phosphatase activity"/>
    <property type="evidence" value="ECO:0007669"/>
    <property type="project" value="UniProtKB-ARBA"/>
</dbReference>
<dbReference type="OrthoDB" id="414418at2759"/>
<keyword evidence="3" id="KW-1185">Reference proteome</keyword>
<dbReference type="Gene3D" id="3.40.50.1240">
    <property type="entry name" value="Phosphoglycerate mutase-like"/>
    <property type="match status" value="1"/>
</dbReference>
<reference evidence="2" key="1">
    <citation type="submission" date="2020-09" db="EMBL/GenBank/DDBJ databases">
        <authorList>
            <person name="Kikuchi T."/>
        </authorList>
    </citation>
    <scope>NUCLEOTIDE SEQUENCE</scope>
    <source>
        <strain evidence="2">SH1</strain>
    </source>
</reference>
<name>A0A811L1B8_9BILA</name>
<dbReference type="AlphaFoldDB" id="A0A811L1B8"/>
<feature type="compositionally biased region" description="Polar residues" evidence="1">
    <location>
        <begin position="92"/>
        <end position="104"/>
    </location>
</feature>
<gene>
    <name evidence="2" type="ORF">BOKJ2_LOCUS9846</name>
</gene>
<accession>A0A811L1B8</accession>